<dbReference type="InterPro" id="IPR041247">
    <property type="entry name" value="Rad52_fam"/>
</dbReference>
<keyword evidence="2" id="KW-0227">DNA damage</keyword>
<organism evidence="4 5">
    <name type="scientific">Deinococcus radiopugnans</name>
    <dbReference type="NCBI Taxonomy" id="57497"/>
    <lineage>
        <taxon>Bacteria</taxon>
        <taxon>Thermotogati</taxon>
        <taxon>Deinococcota</taxon>
        <taxon>Deinococci</taxon>
        <taxon>Deinococcales</taxon>
        <taxon>Deinococcaceae</taxon>
        <taxon>Deinococcus</taxon>
    </lineage>
</organism>
<evidence type="ECO:0000313" key="4">
    <source>
        <dbReference type="EMBL" id="AIZ46560.1"/>
    </source>
</evidence>
<sequence>MTYAEVKARLAAPFPEQRVRWRAQQVSKDRRTAMMVAYIDSRTVMERLDDVCPDGWAFDVELLPGATLVMKGRLTVLGQTRCDVGLAGEGGEAATHKAATSDALKRCAVHFGIGRYLYDLPAHWAAWDDRLRAPVQPPTLPQWALPGSERTAGAQHVLQMLDSLRTELPSDTDQLREVYRHLKLALSVVGPPEDQDRALVAQ</sequence>
<dbReference type="RefSeq" id="WP_039686996.1">
    <property type="nucleotide sequence ID" value="NZ_CP010028.1"/>
</dbReference>
<evidence type="ECO:0000256" key="1">
    <source>
        <dbReference type="ARBA" id="ARBA00006638"/>
    </source>
</evidence>
<gene>
    <name evidence="4" type="ORF">QR90_08850</name>
</gene>
<protein>
    <submittedName>
        <fullName evidence="4">Single-stranded DNA-binding protein</fullName>
    </submittedName>
</protein>
<keyword evidence="4" id="KW-0238">DNA-binding</keyword>
<evidence type="ECO:0000256" key="2">
    <source>
        <dbReference type="ARBA" id="ARBA00022763"/>
    </source>
</evidence>
<dbReference type="EMBL" id="CP010028">
    <property type="protein sequence ID" value="AIZ46560.1"/>
    <property type="molecule type" value="Genomic_DNA"/>
</dbReference>
<dbReference type="Pfam" id="PF04098">
    <property type="entry name" value="Rad52_Rad22"/>
    <property type="match status" value="1"/>
</dbReference>
<proteinExistence type="inferred from homology"/>
<evidence type="ECO:0000313" key="5">
    <source>
        <dbReference type="Proteomes" id="UP000030634"/>
    </source>
</evidence>
<dbReference type="Proteomes" id="UP000030634">
    <property type="component" value="Chromosome"/>
</dbReference>
<dbReference type="STRING" id="1182571.QR90_08850"/>
<dbReference type="HOGENOM" id="CLU_113751_0_0_0"/>
<dbReference type="KEGG" id="dsw:QR90_08850"/>
<dbReference type="GO" id="GO:0003677">
    <property type="term" value="F:DNA binding"/>
    <property type="evidence" value="ECO:0007669"/>
    <property type="project" value="UniProtKB-KW"/>
</dbReference>
<accession>A0A0A7KKF2</accession>
<dbReference type="AlphaFoldDB" id="A0A0A7KKF2"/>
<keyword evidence="3" id="KW-0234">DNA repair</keyword>
<dbReference type="GO" id="GO:0006281">
    <property type="term" value="P:DNA repair"/>
    <property type="evidence" value="ECO:0007669"/>
    <property type="project" value="UniProtKB-KW"/>
</dbReference>
<evidence type="ECO:0000256" key="3">
    <source>
        <dbReference type="ARBA" id="ARBA00023204"/>
    </source>
</evidence>
<comment type="similarity">
    <text evidence="1">Belongs to the RAD52 family.</text>
</comment>
<reference evidence="5" key="1">
    <citation type="submission" date="2014-11" db="EMBL/GenBank/DDBJ databases">
        <title>Hymenobacter sp. DG25B genome submission.</title>
        <authorList>
            <person name="Jung H.-Y."/>
            <person name="Kim M.K."/>
            <person name="Srinivasan S."/>
            <person name="Lim S."/>
        </authorList>
    </citation>
    <scope>NUCLEOTIDE SEQUENCE [LARGE SCALE GENOMIC DNA]</scope>
    <source>
        <strain evidence="5">DY59</strain>
    </source>
</reference>
<name>A0A0A7KKF2_9DEIO</name>